<name>A0AA39IT46_9BILA</name>
<organism evidence="3 4">
    <name type="scientific">Steinernema hermaphroditum</name>
    <dbReference type="NCBI Taxonomy" id="289476"/>
    <lineage>
        <taxon>Eukaryota</taxon>
        <taxon>Metazoa</taxon>
        <taxon>Ecdysozoa</taxon>
        <taxon>Nematoda</taxon>
        <taxon>Chromadorea</taxon>
        <taxon>Rhabditida</taxon>
        <taxon>Tylenchina</taxon>
        <taxon>Panagrolaimomorpha</taxon>
        <taxon>Strongyloidoidea</taxon>
        <taxon>Steinernematidae</taxon>
        <taxon>Steinernema</taxon>
    </lineage>
</organism>
<evidence type="ECO:0000256" key="2">
    <source>
        <dbReference type="SAM" id="SignalP"/>
    </source>
</evidence>
<keyword evidence="1" id="KW-0812">Transmembrane</keyword>
<sequence>MRRSISLPLLLVAFWCLQVADANPNNWYYATSAESCGGQQCSEANGWRFYTCYEQKCEHHLQPWFPALVLVVACAIISSVVSCLIRCLCCCCCHERNPRTARYYA</sequence>
<evidence type="ECO:0000313" key="4">
    <source>
        <dbReference type="Proteomes" id="UP001175271"/>
    </source>
</evidence>
<proteinExistence type="predicted"/>
<comment type="caution">
    <text evidence="3">The sequence shown here is derived from an EMBL/GenBank/DDBJ whole genome shotgun (WGS) entry which is preliminary data.</text>
</comment>
<keyword evidence="4" id="KW-1185">Reference proteome</keyword>
<feature type="signal peptide" evidence="2">
    <location>
        <begin position="1"/>
        <end position="22"/>
    </location>
</feature>
<keyword evidence="2" id="KW-0732">Signal</keyword>
<accession>A0AA39IT46</accession>
<feature type="transmembrane region" description="Helical" evidence="1">
    <location>
        <begin position="64"/>
        <end position="89"/>
    </location>
</feature>
<gene>
    <name evidence="3" type="ORF">QR680_010952</name>
</gene>
<keyword evidence="1" id="KW-1133">Transmembrane helix</keyword>
<keyword evidence="1" id="KW-0472">Membrane</keyword>
<dbReference type="Proteomes" id="UP001175271">
    <property type="component" value="Unassembled WGS sequence"/>
</dbReference>
<dbReference type="AlphaFoldDB" id="A0AA39IT46"/>
<evidence type="ECO:0000256" key="1">
    <source>
        <dbReference type="SAM" id="Phobius"/>
    </source>
</evidence>
<protein>
    <submittedName>
        <fullName evidence="3">Uncharacterized protein</fullName>
    </submittedName>
</protein>
<evidence type="ECO:0000313" key="3">
    <source>
        <dbReference type="EMBL" id="KAK0428694.1"/>
    </source>
</evidence>
<dbReference type="EMBL" id="JAUCMV010000001">
    <property type="protein sequence ID" value="KAK0428694.1"/>
    <property type="molecule type" value="Genomic_DNA"/>
</dbReference>
<reference evidence="3" key="1">
    <citation type="submission" date="2023-06" db="EMBL/GenBank/DDBJ databases">
        <title>Genomic analysis of the entomopathogenic nematode Steinernema hermaphroditum.</title>
        <authorList>
            <person name="Schwarz E.M."/>
            <person name="Heppert J.K."/>
            <person name="Baniya A."/>
            <person name="Schwartz H.T."/>
            <person name="Tan C.-H."/>
            <person name="Antoshechkin I."/>
            <person name="Sternberg P.W."/>
            <person name="Goodrich-Blair H."/>
            <person name="Dillman A.R."/>
        </authorList>
    </citation>
    <scope>NUCLEOTIDE SEQUENCE</scope>
    <source>
        <strain evidence="3">PS9179</strain>
        <tissue evidence="3">Whole animal</tissue>
    </source>
</reference>
<feature type="chain" id="PRO_5041347206" evidence="2">
    <location>
        <begin position="23"/>
        <end position="105"/>
    </location>
</feature>